<keyword evidence="10 11" id="KW-0472">Membrane</keyword>
<evidence type="ECO:0000256" key="2">
    <source>
        <dbReference type="ARBA" id="ARBA00004236"/>
    </source>
</evidence>
<dbReference type="InterPro" id="IPR003594">
    <property type="entry name" value="HATPase_dom"/>
</dbReference>
<sequence length="473" mass="49457">MARKFVSRSWGISARSAFVVATVVFLALGVAGAGLAASLYRTMLSGIDSAAAGRVSEIAAQLRSSGPAGVEDRLFDTDERIVAVQVVTESGVVVRDSASAPDAPLIPVSALGEGSQIGMPEQTTPFGRIRISAQSVDGPGGDHYTVLVGEGSAAIASTIRAVILALALAAPVVVAVSATATYLLVRRSLKSVDEIRTRVADITTSDLTERVPVPDRNDEISALAITMNEMLARIEAGHAAQQRFVGDASHELRSPLTTIISALEVASAHPELLNAELAAGTLIPEAQRMKALIDDLLLLARADERKLGVRLDDVDVDDLAAAEVDRLRRETGIEVRADIRPARLSGDAPALTRVLRNLLDNAARHAVSRVDVAVRRAGDVVVVTVADDGPGIAPADRERVFDRFVRLDADRSRSAGGTGLGLAIVREIAAAHGGSVTVEDPSGGSGTVVRVQLPFRGERADGASSAKLPESSR</sequence>
<feature type="domain" description="Histidine kinase" evidence="12">
    <location>
        <begin position="247"/>
        <end position="457"/>
    </location>
</feature>
<organism evidence="14 15">
    <name type="scientific">Mycolicibacterium arenosum</name>
    <dbReference type="NCBI Taxonomy" id="2952157"/>
    <lineage>
        <taxon>Bacteria</taxon>
        <taxon>Bacillati</taxon>
        <taxon>Actinomycetota</taxon>
        <taxon>Actinomycetes</taxon>
        <taxon>Mycobacteriales</taxon>
        <taxon>Mycobacteriaceae</taxon>
        <taxon>Mycolicibacterium</taxon>
    </lineage>
</organism>
<evidence type="ECO:0000256" key="6">
    <source>
        <dbReference type="ARBA" id="ARBA00022692"/>
    </source>
</evidence>
<evidence type="ECO:0000313" key="15">
    <source>
        <dbReference type="Proteomes" id="UP001651690"/>
    </source>
</evidence>
<dbReference type="InterPro" id="IPR003660">
    <property type="entry name" value="HAMP_dom"/>
</dbReference>
<dbReference type="EC" id="2.7.13.3" evidence="3"/>
<keyword evidence="6 11" id="KW-0812">Transmembrane</keyword>
<dbReference type="PANTHER" id="PTHR45436">
    <property type="entry name" value="SENSOR HISTIDINE KINASE YKOH"/>
    <property type="match status" value="1"/>
</dbReference>
<dbReference type="SUPFAM" id="SSF158472">
    <property type="entry name" value="HAMP domain-like"/>
    <property type="match status" value="1"/>
</dbReference>
<dbReference type="GO" id="GO:0005524">
    <property type="term" value="F:ATP binding"/>
    <property type="evidence" value="ECO:0007669"/>
    <property type="project" value="UniProtKB-KW"/>
</dbReference>
<dbReference type="SMART" id="SM00304">
    <property type="entry name" value="HAMP"/>
    <property type="match status" value="1"/>
</dbReference>
<evidence type="ECO:0000256" key="10">
    <source>
        <dbReference type="ARBA" id="ARBA00023136"/>
    </source>
</evidence>
<reference evidence="14 15" key="1">
    <citation type="submission" date="2022-06" db="EMBL/GenBank/DDBJ databases">
        <title>Mycolicibacterium sp. CAU 1645 isolated from seawater.</title>
        <authorList>
            <person name="Kim W."/>
        </authorList>
    </citation>
    <scope>NUCLEOTIDE SEQUENCE [LARGE SCALE GENOMIC DNA]</scope>
    <source>
        <strain evidence="14 15">CAU 1645</strain>
    </source>
</reference>
<gene>
    <name evidence="14" type="ORF">NM203_28170</name>
</gene>
<keyword evidence="5" id="KW-0808">Transferase</keyword>
<evidence type="ECO:0000256" key="7">
    <source>
        <dbReference type="ARBA" id="ARBA00022777"/>
    </source>
</evidence>
<evidence type="ECO:0000259" key="13">
    <source>
        <dbReference type="PROSITE" id="PS50885"/>
    </source>
</evidence>
<dbReference type="Proteomes" id="UP001651690">
    <property type="component" value="Unassembled WGS sequence"/>
</dbReference>
<feature type="transmembrane region" description="Helical" evidence="11">
    <location>
        <begin position="162"/>
        <end position="185"/>
    </location>
</feature>
<evidence type="ECO:0000256" key="8">
    <source>
        <dbReference type="ARBA" id="ARBA00022989"/>
    </source>
</evidence>
<accession>A0ABT1MA75</accession>
<dbReference type="EMBL" id="JANDBD010000014">
    <property type="protein sequence ID" value="MCP9276068.1"/>
    <property type="molecule type" value="Genomic_DNA"/>
</dbReference>
<dbReference type="SMART" id="SM00388">
    <property type="entry name" value="HisKA"/>
    <property type="match status" value="1"/>
</dbReference>
<evidence type="ECO:0000256" key="9">
    <source>
        <dbReference type="ARBA" id="ARBA00023012"/>
    </source>
</evidence>
<keyword evidence="14" id="KW-0067">ATP-binding</keyword>
<comment type="caution">
    <text evidence="14">The sequence shown here is derived from an EMBL/GenBank/DDBJ whole genome shotgun (WGS) entry which is preliminary data.</text>
</comment>
<dbReference type="Pfam" id="PF00672">
    <property type="entry name" value="HAMP"/>
    <property type="match status" value="1"/>
</dbReference>
<dbReference type="SUPFAM" id="SSF47384">
    <property type="entry name" value="Homodimeric domain of signal transducing histidine kinase"/>
    <property type="match status" value="1"/>
</dbReference>
<dbReference type="RefSeq" id="WP_255063919.1">
    <property type="nucleotide sequence ID" value="NZ_JANDBD010000014.1"/>
</dbReference>
<dbReference type="InterPro" id="IPR050428">
    <property type="entry name" value="TCS_sensor_his_kinase"/>
</dbReference>
<dbReference type="CDD" id="cd00075">
    <property type="entry name" value="HATPase"/>
    <property type="match status" value="1"/>
</dbReference>
<keyword evidence="14" id="KW-0547">Nucleotide-binding</keyword>
<dbReference type="CDD" id="cd00082">
    <property type="entry name" value="HisKA"/>
    <property type="match status" value="1"/>
</dbReference>
<dbReference type="InterPro" id="IPR005467">
    <property type="entry name" value="His_kinase_dom"/>
</dbReference>
<proteinExistence type="predicted"/>
<dbReference type="SMART" id="SM00387">
    <property type="entry name" value="HATPase_c"/>
    <property type="match status" value="1"/>
</dbReference>
<evidence type="ECO:0000256" key="3">
    <source>
        <dbReference type="ARBA" id="ARBA00012438"/>
    </source>
</evidence>
<dbReference type="PANTHER" id="PTHR45436:SF5">
    <property type="entry name" value="SENSOR HISTIDINE KINASE TRCS"/>
    <property type="match status" value="1"/>
</dbReference>
<evidence type="ECO:0000256" key="11">
    <source>
        <dbReference type="SAM" id="Phobius"/>
    </source>
</evidence>
<keyword evidence="9" id="KW-0902">Two-component regulatory system</keyword>
<feature type="domain" description="HAMP" evidence="13">
    <location>
        <begin position="186"/>
        <end position="239"/>
    </location>
</feature>
<dbReference type="Gene3D" id="1.10.287.130">
    <property type="match status" value="1"/>
</dbReference>
<protein>
    <recommendedName>
        <fullName evidence="3">histidine kinase</fullName>
        <ecNumber evidence="3">2.7.13.3</ecNumber>
    </recommendedName>
</protein>
<evidence type="ECO:0000256" key="4">
    <source>
        <dbReference type="ARBA" id="ARBA00022553"/>
    </source>
</evidence>
<comment type="subcellular location">
    <subcellularLocation>
        <location evidence="2">Cell membrane</location>
    </subcellularLocation>
</comment>
<name>A0ABT1MA75_9MYCO</name>
<dbReference type="InterPro" id="IPR003661">
    <property type="entry name" value="HisK_dim/P_dom"/>
</dbReference>
<dbReference type="Gene3D" id="3.30.565.10">
    <property type="entry name" value="Histidine kinase-like ATPase, C-terminal domain"/>
    <property type="match status" value="1"/>
</dbReference>
<dbReference type="PRINTS" id="PR00344">
    <property type="entry name" value="BCTRLSENSOR"/>
</dbReference>
<keyword evidence="4" id="KW-0597">Phosphoprotein</keyword>
<dbReference type="Pfam" id="PF00512">
    <property type="entry name" value="HisKA"/>
    <property type="match status" value="1"/>
</dbReference>
<dbReference type="InterPro" id="IPR036097">
    <property type="entry name" value="HisK_dim/P_sf"/>
</dbReference>
<evidence type="ECO:0000256" key="5">
    <source>
        <dbReference type="ARBA" id="ARBA00022679"/>
    </source>
</evidence>
<evidence type="ECO:0000259" key="12">
    <source>
        <dbReference type="PROSITE" id="PS50109"/>
    </source>
</evidence>
<dbReference type="PROSITE" id="PS50109">
    <property type="entry name" value="HIS_KIN"/>
    <property type="match status" value="1"/>
</dbReference>
<dbReference type="CDD" id="cd06225">
    <property type="entry name" value="HAMP"/>
    <property type="match status" value="1"/>
</dbReference>
<comment type="catalytic activity">
    <reaction evidence="1">
        <text>ATP + protein L-histidine = ADP + protein N-phospho-L-histidine.</text>
        <dbReference type="EC" id="2.7.13.3"/>
    </reaction>
</comment>
<dbReference type="InterPro" id="IPR036890">
    <property type="entry name" value="HATPase_C_sf"/>
</dbReference>
<keyword evidence="7" id="KW-0418">Kinase</keyword>
<dbReference type="Gene3D" id="6.10.340.10">
    <property type="match status" value="1"/>
</dbReference>
<keyword evidence="15" id="KW-1185">Reference proteome</keyword>
<dbReference type="PROSITE" id="PS50885">
    <property type="entry name" value="HAMP"/>
    <property type="match status" value="1"/>
</dbReference>
<dbReference type="Pfam" id="PF02518">
    <property type="entry name" value="HATPase_c"/>
    <property type="match status" value="1"/>
</dbReference>
<evidence type="ECO:0000256" key="1">
    <source>
        <dbReference type="ARBA" id="ARBA00000085"/>
    </source>
</evidence>
<dbReference type="InterPro" id="IPR004358">
    <property type="entry name" value="Sig_transdc_His_kin-like_C"/>
</dbReference>
<dbReference type="SUPFAM" id="SSF55874">
    <property type="entry name" value="ATPase domain of HSP90 chaperone/DNA topoisomerase II/histidine kinase"/>
    <property type="match status" value="1"/>
</dbReference>
<evidence type="ECO:0000313" key="14">
    <source>
        <dbReference type="EMBL" id="MCP9276068.1"/>
    </source>
</evidence>
<keyword evidence="8 11" id="KW-1133">Transmembrane helix</keyword>